<dbReference type="GO" id="GO:0005886">
    <property type="term" value="C:plasma membrane"/>
    <property type="evidence" value="ECO:0007669"/>
    <property type="project" value="UniProtKB-SubCell"/>
</dbReference>
<keyword evidence="3 8" id="KW-0812">Transmembrane</keyword>
<evidence type="ECO:0000313" key="11">
    <source>
        <dbReference type="EMBL" id="CAM79215.1"/>
    </source>
</evidence>
<sequence length="558" mass="63408">MSGMMEKASFQEILLHPGIFLILSSAILYIFRYFKIFNMLAVFLPVIAAIICSAQPESVYYNFYEIWQFSFQYNYYNKIACLCILLCSSCINLSAWKNQHCSNFSVIIAMLYTGISIISMLSVDFSTMVYSLEFASLAAVLMIYNKTNESQIETAYQYLIVHSLSIMLILAGSSIIISSYGLPIINLAKLIQDFEYNSYLTLAAIIILLGLLINIACPIFSYWLVDSYSISKTTGSVYLSMLTTTINLIWIFKLFLGLKILIIIGIFITAFGIIYSILENEIKRSFSYSSIAKTGIILVMLGIYEHNTDYNALSNYNQEAVLMFLCISYIPCQCVIMLICGWLKDKYTLTSFTDFSNKMVTIDPVLLIAIGYSLALFFATPFTTFYYTNVLALKNNNIIYFLNIIMATQLLCIPLTSICKNVRIIKFSQVYGIDGTKYINIAEYIAIICFITINLILYFYIADFTYLLQQLTIITAGLIANYVSCPTKISGKILLPENIIYHKVCNFIDLYSNKFFSWQSKLQFPKILRLSNNLELSNSLTIVATILILLTIIIIDII</sequence>
<dbReference type="Proteomes" id="UP000001565">
    <property type="component" value="Chromosome"/>
</dbReference>
<name>A5CC50_ORITB</name>
<dbReference type="GO" id="GO:0016491">
    <property type="term" value="F:oxidoreductase activity"/>
    <property type="evidence" value="ECO:0007669"/>
    <property type="project" value="UniProtKB-KW"/>
</dbReference>
<protein>
    <recommendedName>
        <fullName evidence="10">NADH:quinone oxidoreductase/Mrp antiporter transmembrane domain-containing protein</fullName>
    </recommendedName>
</protein>
<evidence type="ECO:0000256" key="1">
    <source>
        <dbReference type="ARBA" id="ARBA00004651"/>
    </source>
</evidence>
<evidence type="ECO:0000256" key="9">
    <source>
        <dbReference type="SAM" id="Phobius"/>
    </source>
</evidence>
<feature type="transmembrane region" description="Helical" evidence="9">
    <location>
        <begin position="156"/>
        <end position="180"/>
    </location>
</feature>
<feature type="transmembrane region" description="Helical" evidence="9">
    <location>
        <begin position="467"/>
        <end position="485"/>
    </location>
</feature>
<feature type="transmembrane region" description="Helical" evidence="9">
    <location>
        <begin position="260"/>
        <end position="278"/>
    </location>
</feature>
<feature type="domain" description="NADH:quinone oxidoreductase/Mrp antiporter transmembrane" evidence="10">
    <location>
        <begin position="124"/>
        <end position="407"/>
    </location>
</feature>
<reference evidence="11 12" key="1">
    <citation type="journal article" date="2007" name="Proc. Natl. Acad. Sci. U.S.A.">
        <title>The Orientia tsutsugamushi genome reveals massive proliferation of conjugative type IV secretion system and host-cell interaction genes.</title>
        <authorList>
            <person name="Cho N.-H."/>
            <person name="Kim H.-R."/>
            <person name="Lee J.-H."/>
            <person name="Kim S.-Y."/>
            <person name="Kim J."/>
            <person name="Cha S."/>
            <person name="Kim S.-Y."/>
            <person name="Darby A.C."/>
            <person name="Fuxelius H.-H."/>
            <person name="Yin J."/>
            <person name="Kim J.H."/>
            <person name="Kim J."/>
            <person name="Lee S.J."/>
            <person name="Koh Y.-S."/>
            <person name="Jang W.-J."/>
            <person name="Park K.-H."/>
            <person name="Andersson S.G.E."/>
            <person name="Choi M.-S."/>
            <person name="Kim I.-S."/>
        </authorList>
    </citation>
    <scope>NUCLEOTIDE SEQUENCE [LARGE SCALE GENOMIC DNA]</scope>
    <source>
        <strain evidence="11 12">Boryong</strain>
    </source>
</reference>
<feature type="transmembrane region" description="Helical" evidence="9">
    <location>
        <begin position="320"/>
        <end position="343"/>
    </location>
</feature>
<feature type="transmembrane region" description="Helical" evidence="9">
    <location>
        <begin position="76"/>
        <end position="96"/>
    </location>
</feature>
<dbReference type="eggNOG" id="COG0651">
    <property type="taxonomic scope" value="Bacteria"/>
</dbReference>
<comment type="subcellular location">
    <subcellularLocation>
        <location evidence="1">Cell membrane</location>
        <topology evidence="1">Multi-pass membrane protein</topology>
    </subcellularLocation>
    <subcellularLocation>
        <location evidence="8">Membrane</location>
        <topology evidence="8">Multi-pass membrane protein</topology>
    </subcellularLocation>
</comment>
<evidence type="ECO:0000256" key="8">
    <source>
        <dbReference type="RuleBase" id="RU000320"/>
    </source>
</evidence>
<dbReference type="InterPro" id="IPR001750">
    <property type="entry name" value="ND/Mrp_TM"/>
</dbReference>
<feature type="transmembrane region" description="Helical" evidence="9">
    <location>
        <begin position="438"/>
        <end position="461"/>
    </location>
</feature>
<feature type="transmembrane region" description="Helical" evidence="9">
    <location>
        <begin position="36"/>
        <end position="56"/>
    </location>
</feature>
<keyword evidence="4 9" id="KW-1133">Transmembrane helix</keyword>
<dbReference type="PANTHER" id="PTHR42682:SF4">
    <property type="entry name" value="NADH-UBIQUINONE_PLASTOQUINONE"/>
    <property type="match status" value="1"/>
</dbReference>
<dbReference type="Pfam" id="PF00361">
    <property type="entry name" value="Proton_antipo_M"/>
    <property type="match status" value="1"/>
</dbReference>
<organism evidence="11 12">
    <name type="scientific">Orientia tsutsugamushi (strain Boryong)</name>
    <name type="common">Rickettsia tsutsugamushi</name>
    <dbReference type="NCBI Taxonomy" id="357244"/>
    <lineage>
        <taxon>Bacteria</taxon>
        <taxon>Pseudomonadati</taxon>
        <taxon>Pseudomonadota</taxon>
        <taxon>Alphaproteobacteria</taxon>
        <taxon>Rickettsiales</taxon>
        <taxon>Rickettsiaceae</taxon>
        <taxon>Rickettsieae</taxon>
        <taxon>Orientia</taxon>
    </lineage>
</organism>
<keyword evidence="5" id="KW-0560">Oxidoreductase</keyword>
<evidence type="ECO:0000313" key="12">
    <source>
        <dbReference type="Proteomes" id="UP000001565"/>
    </source>
</evidence>
<gene>
    <name evidence="11" type="ordered locus">OTBS_0149</name>
</gene>
<comment type="catalytic activity">
    <reaction evidence="7">
        <text>a quinone + NADH + 5 H(+)(in) = a quinol + NAD(+) + 4 H(+)(out)</text>
        <dbReference type="Rhea" id="RHEA:57888"/>
        <dbReference type="ChEBI" id="CHEBI:15378"/>
        <dbReference type="ChEBI" id="CHEBI:24646"/>
        <dbReference type="ChEBI" id="CHEBI:57540"/>
        <dbReference type="ChEBI" id="CHEBI:57945"/>
        <dbReference type="ChEBI" id="CHEBI:132124"/>
    </reaction>
</comment>
<dbReference type="PANTHER" id="PTHR42682">
    <property type="entry name" value="HYDROGENASE-4 COMPONENT F"/>
    <property type="match status" value="1"/>
</dbReference>
<keyword evidence="2" id="KW-1003">Cell membrane</keyword>
<feature type="transmembrane region" description="Helical" evidence="9">
    <location>
        <begin position="237"/>
        <end position="254"/>
    </location>
</feature>
<evidence type="ECO:0000256" key="3">
    <source>
        <dbReference type="ARBA" id="ARBA00022692"/>
    </source>
</evidence>
<feature type="transmembrane region" description="Helical" evidence="9">
    <location>
        <begin position="127"/>
        <end position="144"/>
    </location>
</feature>
<keyword evidence="6 9" id="KW-0472">Membrane</keyword>
<proteinExistence type="predicted"/>
<dbReference type="AlphaFoldDB" id="A5CC50"/>
<dbReference type="HOGENOM" id="CLU_488203_0_0_5"/>
<dbReference type="KEGG" id="ots:OTBS_0149"/>
<feature type="transmembrane region" description="Helical" evidence="9">
    <location>
        <begin position="285"/>
        <end position="304"/>
    </location>
</feature>
<feature type="transmembrane region" description="Helical" evidence="9">
    <location>
        <begin position="200"/>
        <end position="225"/>
    </location>
</feature>
<evidence type="ECO:0000256" key="5">
    <source>
        <dbReference type="ARBA" id="ARBA00023002"/>
    </source>
</evidence>
<evidence type="ECO:0000256" key="6">
    <source>
        <dbReference type="ARBA" id="ARBA00023136"/>
    </source>
</evidence>
<feature type="transmembrane region" description="Helical" evidence="9">
    <location>
        <begin position="364"/>
        <end position="386"/>
    </location>
</feature>
<dbReference type="InterPro" id="IPR052175">
    <property type="entry name" value="ComplexI-like_HydComp"/>
</dbReference>
<evidence type="ECO:0000256" key="4">
    <source>
        <dbReference type="ARBA" id="ARBA00022989"/>
    </source>
</evidence>
<evidence type="ECO:0000256" key="2">
    <source>
        <dbReference type="ARBA" id="ARBA00022475"/>
    </source>
</evidence>
<feature type="transmembrane region" description="Helical" evidence="9">
    <location>
        <begin position="103"/>
        <end position="121"/>
    </location>
</feature>
<feature type="transmembrane region" description="Helical" evidence="9">
    <location>
        <begin position="536"/>
        <end position="555"/>
    </location>
</feature>
<accession>A5CC50</accession>
<feature type="transmembrane region" description="Helical" evidence="9">
    <location>
        <begin position="398"/>
        <end position="418"/>
    </location>
</feature>
<evidence type="ECO:0000259" key="10">
    <source>
        <dbReference type="Pfam" id="PF00361"/>
    </source>
</evidence>
<dbReference type="EMBL" id="AM494475">
    <property type="protein sequence ID" value="CAM79215.1"/>
    <property type="molecule type" value="Genomic_DNA"/>
</dbReference>
<evidence type="ECO:0000256" key="7">
    <source>
        <dbReference type="ARBA" id="ARBA00047712"/>
    </source>
</evidence>
<feature type="transmembrane region" description="Helical" evidence="9">
    <location>
        <begin position="13"/>
        <end position="31"/>
    </location>
</feature>